<dbReference type="EMBL" id="AMCI01002433">
    <property type="protein sequence ID" value="EJX02721.1"/>
    <property type="molecule type" value="Genomic_DNA"/>
</dbReference>
<dbReference type="CDD" id="cd06170">
    <property type="entry name" value="LuxR_C_like"/>
    <property type="match status" value="1"/>
</dbReference>
<evidence type="ECO:0000256" key="1">
    <source>
        <dbReference type="ARBA" id="ARBA00023015"/>
    </source>
</evidence>
<sequence>MHPSMKSQPEIAIIEPNTLTCLGLKGIIENMIPMATIRIFRSFNELTDDTPDMYAHYFISAQTYVEHNTFFLPRKRKTIVLTSGESPQFQLSGVTTLDIFAREEILVKNILKLHQHAHHHGYPGKEISAMPPAMQSPPLLSTREIEVLVLITKGLINKEIADRLNISLTTVITHRKNITEKLGIKSVSGLTIYAVMNGYVEADQI</sequence>
<organism evidence="5">
    <name type="scientific">gut metagenome</name>
    <dbReference type="NCBI Taxonomy" id="749906"/>
    <lineage>
        <taxon>unclassified sequences</taxon>
        <taxon>metagenomes</taxon>
        <taxon>organismal metagenomes</taxon>
    </lineage>
</organism>
<dbReference type="PRINTS" id="PR00038">
    <property type="entry name" value="HTHLUXR"/>
</dbReference>
<dbReference type="Pfam" id="PF00196">
    <property type="entry name" value="GerE"/>
    <property type="match status" value="1"/>
</dbReference>
<dbReference type="PROSITE" id="PS50043">
    <property type="entry name" value="HTH_LUXR_2"/>
    <property type="match status" value="1"/>
</dbReference>
<feature type="domain" description="HTH luxR-type" evidence="4">
    <location>
        <begin position="133"/>
        <end position="198"/>
    </location>
</feature>
<dbReference type="PROSITE" id="PS00622">
    <property type="entry name" value="HTH_LUXR_1"/>
    <property type="match status" value="1"/>
</dbReference>
<dbReference type="InterPro" id="IPR016032">
    <property type="entry name" value="Sig_transdc_resp-reg_C-effctor"/>
</dbReference>
<protein>
    <submittedName>
        <fullName evidence="5">Transcriptional regulator, LuxR family domain protein</fullName>
    </submittedName>
</protein>
<comment type="caution">
    <text evidence="5">The sequence shown here is derived from an EMBL/GenBank/DDBJ whole genome shotgun (WGS) entry which is preliminary data.</text>
</comment>
<dbReference type="Gene3D" id="1.10.10.10">
    <property type="entry name" value="Winged helix-like DNA-binding domain superfamily/Winged helix DNA-binding domain"/>
    <property type="match status" value="1"/>
</dbReference>
<evidence type="ECO:0000259" key="4">
    <source>
        <dbReference type="PROSITE" id="PS50043"/>
    </source>
</evidence>
<gene>
    <name evidence="5" type="ORF">EVA_09178</name>
</gene>
<dbReference type="PANTHER" id="PTHR44688">
    <property type="entry name" value="DNA-BINDING TRANSCRIPTIONAL ACTIVATOR DEVR_DOSR"/>
    <property type="match status" value="1"/>
</dbReference>
<evidence type="ECO:0000313" key="5">
    <source>
        <dbReference type="EMBL" id="EJX02721.1"/>
    </source>
</evidence>
<dbReference type="SMART" id="SM00421">
    <property type="entry name" value="HTH_LUXR"/>
    <property type="match status" value="1"/>
</dbReference>
<keyword evidence="3" id="KW-0804">Transcription</keyword>
<evidence type="ECO:0000256" key="3">
    <source>
        <dbReference type="ARBA" id="ARBA00023163"/>
    </source>
</evidence>
<dbReference type="SUPFAM" id="SSF46894">
    <property type="entry name" value="C-terminal effector domain of the bipartite response regulators"/>
    <property type="match status" value="1"/>
</dbReference>
<name>J9CRC1_9ZZZZ</name>
<dbReference type="PANTHER" id="PTHR44688:SF16">
    <property type="entry name" value="DNA-BINDING TRANSCRIPTIONAL ACTIVATOR DEVR_DOSR"/>
    <property type="match status" value="1"/>
</dbReference>
<keyword evidence="1" id="KW-0805">Transcription regulation</keyword>
<reference evidence="5" key="1">
    <citation type="journal article" date="2012" name="PLoS ONE">
        <title>Gene sets for utilization of primary and secondary nutrition supplies in the distal gut of endangered iberian lynx.</title>
        <authorList>
            <person name="Alcaide M."/>
            <person name="Messina E."/>
            <person name="Richter M."/>
            <person name="Bargiela R."/>
            <person name="Peplies J."/>
            <person name="Huws S.A."/>
            <person name="Newbold C.J."/>
            <person name="Golyshin P.N."/>
            <person name="Simon M.A."/>
            <person name="Lopez G."/>
            <person name="Yakimov M.M."/>
            <person name="Ferrer M."/>
        </authorList>
    </citation>
    <scope>NUCLEOTIDE SEQUENCE</scope>
</reference>
<dbReference type="AlphaFoldDB" id="J9CRC1"/>
<dbReference type="GO" id="GO:0006355">
    <property type="term" value="P:regulation of DNA-templated transcription"/>
    <property type="evidence" value="ECO:0007669"/>
    <property type="project" value="InterPro"/>
</dbReference>
<evidence type="ECO:0000256" key="2">
    <source>
        <dbReference type="ARBA" id="ARBA00023125"/>
    </source>
</evidence>
<keyword evidence="2" id="KW-0238">DNA-binding</keyword>
<dbReference type="GO" id="GO:0003677">
    <property type="term" value="F:DNA binding"/>
    <property type="evidence" value="ECO:0007669"/>
    <property type="project" value="UniProtKB-KW"/>
</dbReference>
<accession>J9CRC1</accession>
<dbReference type="InterPro" id="IPR036388">
    <property type="entry name" value="WH-like_DNA-bd_sf"/>
</dbReference>
<proteinExistence type="predicted"/>
<dbReference type="InterPro" id="IPR000792">
    <property type="entry name" value="Tscrpt_reg_LuxR_C"/>
</dbReference>